<sequence length="248" mass="27304">MDVVLETRGLTRTFGRVVAAEDVNVQIRPGERVGLVGPNGAGKTTFLNLITGYVRPDRGRILYRGVDITGLPPRTITRMGIVRSFQIPQLYPGLTVLENLLLAIAARSGRGLDFWGPLGRDHAVAEAMELLAAFRLADYARRPVRELPEGGRKLLDVAMALALRPTVLLMDEPTSGVSTQDKFGVMEILMEVLGRAGVTTLFVEHDMEVVYRYAQRVLVFHNGRVVADGDPQALFADAQIRRAVLGWE</sequence>
<dbReference type="InterPro" id="IPR003593">
    <property type="entry name" value="AAA+_ATPase"/>
</dbReference>
<dbReference type="InterPro" id="IPR003439">
    <property type="entry name" value="ABC_transporter-like_ATP-bd"/>
</dbReference>
<dbReference type="GO" id="GO:0005524">
    <property type="term" value="F:ATP binding"/>
    <property type="evidence" value="ECO:0007669"/>
    <property type="project" value="UniProtKB-KW"/>
</dbReference>
<dbReference type="RefSeq" id="WP_088572565.1">
    <property type="nucleotide sequence ID" value="NZ_FYEK01000078.1"/>
</dbReference>
<evidence type="ECO:0000259" key="4">
    <source>
        <dbReference type="PROSITE" id="PS50893"/>
    </source>
</evidence>
<evidence type="ECO:0000256" key="2">
    <source>
        <dbReference type="ARBA" id="ARBA00022741"/>
    </source>
</evidence>
<protein>
    <submittedName>
        <fullName evidence="5">Branched-chain amino acid transport system ATP-binding protein</fullName>
    </submittedName>
</protein>
<dbReference type="Gene3D" id="3.40.50.300">
    <property type="entry name" value="P-loop containing nucleotide triphosphate hydrolases"/>
    <property type="match status" value="1"/>
</dbReference>
<dbReference type="InterPro" id="IPR051120">
    <property type="entry name" value="ABC_AA/LPS_Transport"/>
</dbReference>
<gene>
    <name evidence="5" type="ORF">SAMN02746019_00028940</name>
</gene>
<keyword evidence="6" id="KW-1185">Reference proteome</keyword>
<reference evidence="6" key="1">
    <citation type="submission" date="2017-06" db="EMBL/GenBank/DDBJ databases">
        <authorList>
            <person name="Varghese N."/>
            <person name="Submissions S."/>
        </authorList>
    </citation>
    <scope>NUCLEOTIDE SEQUENCE [LARGE SCALE GENOMIC DNA]</scope>
    <source>
        <strain evidence="6">JAD2</strain>
    </source>
</reference>
<evidence type="ECO:0000256" key="1">
    <source>
        <dbReference type="ARBA" id="ARBA00022448"/>
    </source>
</evidence>
<feature type="domain" description="ABC transporter" evidence="4">
    <location>
        <begin position="5"/>
        <end position="247"/>
    </location>
</feature>
<proteinExistence type="predicted"/>
<dbReference type="InParanoid" id="A0A212RVK7"/>
<dbReference type="Proteomes" id="UP000197025">
    <property type="component" value="Unassembled WGS sequence"/>
</dbReference>
<dbReference type="Pfam" id="PF00005">
    <property type="entry name" value="ABC_tran"/>
    <property type="match status" value="1"/>
</dbReference>
<name>A0A212RVK7_9CHLR</name>
<dbReference type="InterPro" id="IPR027417">
    <property type="entry name" value="P-loop_NTPase"/>
</dbReference>
<dbReference type="PANTHER" id="PTHR45772:SF9">
    <property type="entry name" value="CONSERVED COMPONENT OF ABC TRANSPORTER FOR NATURAL AMINO ACIDS"/>
    <property type="match status" value="1"/>
</dbReference>
<dbReference type="PROSITE" id="PS50893">
    <property type="entry name" value="ABC_TRANSPORTER_2"/>
    <property type="match status" value="1"/>
</dbReference>
<dbReference type="OrthoDB" id="34082at2"/>
<accession>A0A212RVK7</accession>
<dbReference type="EMBL" id="FYEK01000078">
    <property type="protein sequence ID" value="SNB76586.1"/>
    <property type="molecule type" value="Genomic_DNA"/>
</dbReference>
<evidence type="ECO:0000313" key="5">
    <source>
        <dbReference type="EMBL" id="SNB76586.1"/>
    </source>
</evidence>
<dbReference type="PANTHER" id="PTHR45772">
    <property type="entry name" value="CONSERVED COMPONENT OF ABC TRANSPORTER FOR NATURAL AMINO ACIDS-RELATED"/>
    <property type="match status" value="1"/>
</dbReference>
<dbReference type="SUPFAM" id="SSF52540">
    <property type="entry name" value="P-loop containing nucleoside triphosphate hydrolases"/>
    <property type="match status" value="1"/>
</dbReference>
<dbReference type="GO" id="GO:0016887">
    <property type="term" value="F:ATP hydrolysis activity"/>
    <property type="evidence" value="ECO:0007669"/>
    <property type="project" value="InterPro"/>
</dbReference>
<evidence type="ECO:0000313" key="6">
    <source>
        <dbReference type="Proteomes" id="UP000197025"/>
    </source>
</evidence>
<dbReference type="CDD" id="cd03219">
    <property type="entry name" value="ABC_Mj1267_LivG_branched"/>
    <property type="match status" value="1"/>
</dbReference>
<dbReference type="GO" id="GO:0005886">
    <property type="term" value="C:plasma membrane"/>
    <property type="evidence" value="ECO:0007669"/>
    <property type="project" value="TreeGrafter"/>
</dbReference>
<keyword evidence="2" id="KW-0547">Nucleotide-binding</keyword>
<organism evidence="5 6">
    <name type="scientific">Thermoflexus hugenholtzii JAD2</name>
    <dbReference type="NCBI Taxonomy" id="877466"/>
    <lineage>
        <taxon>Bacteria</taxon>
        <taxon>Bacillati</taxon>
        <taxon>Chloroflexota</taxon>
        <taxon>Thermoflexia</taxon>
        <taxon>Thermoflexales</taxon>
        <taxon>Thermoflexaceae</taxon>
        <taxon>Thermoflexus</taxon>
    </lineage>
</organism>
<evidence type="ECO:0000256" key="3">
    <source>
        <dbReference type="ARBA" id="ARBA00022840"/>
    </source>
</evidence>
<keyword evidence="1" id="KW-0813">Transport</keyword>
<keyword evidence="3 5" id="KW-0067">ATP-binding</keyword>
<dbReference type="SMART" id="SM00382">
    <property type="entry name" value="AAA"/>
    <property type="match status" value="1"/>
</dbReference>
<dbReference type="AlphaFoldDB" id="A0A212RVK7"/>